<name>A0A4S9LRB1_AURPU</name>
<protein>
    <recommendedName>
        <fullName evidence="2">2EXR domain-containing protein</fullName>
    </recommendedName>
</protein>
<dbReference type="InterPro" id="IPR038883">
    <property type="entry name" value="AN11006-like"/>
</dbReference>
<dbReference type="PANTHER" id="PTHR42085">
    <property type="entry name" value="F-BOX DOMAIN-CONTAINING PROTEIN"/>
    <property type="match status" value="1"/>
</dbReference>
<evidence type="ECO:0000313" key="4">
    <source>
        <dbReference type="Proteomes" id="UP000306584"/>
    </source>
</evidence>
<feature type="domain" description="2EXR" evidence="2">
    <location>
        <begin position="375"/>
        <end position="439"/>
    </location>
</feature>
<gene>
    <name evidence="3" type="ORF">D6D01_02663</name>
</gene>
<feature type="domain" description="2EXR" evidence="2">
    <location>
        <begin position="54"/>
        <end position="144"/>
    </location>
</feature>
<accession>A0A4S9LRB1</accession>
<dbReference type="EMBL" id="QZBD01000063">
    <property type="protein sequence ID" value="THY32238.1"/>
    <property type="molecule type" value="Genomic_DNA"/>
</dbReference>
<reference evidence="3 4" key="1">
    <citation type="submission" date="2018-10" db="EMBL/GenBank/DDBJ databases">
        <title>Fifty Aureobasidium pullulans genomes reveal a recombining polyextremotolerant generalist.</title>
        <authorList>
            <person name="Gostincar C."/>
            <person name="Turk M."/>
            <person name="Zajc J."/>
            <person name="Gunde-Cimerman N."/>
        </authorList>
    </citation>
    <scope>NUCLEOTIDE SEQUENCE [LARGE SCALE GENOMIC DNA]</scope>
    <source>
        <strain evidence="3 4">EXF-6604</strain>
    </source>
</reference>
<dbReference type="Proteomes" id="UP000306584">
    <property type="component" value="Unassembled WGS sequence"/>
</dbReference>
<evidence type="ECO:0000313" key="3">
    <source>
        <dbReference type="EMBL" id="THY32238.1"/>
    </source>
</evidence>
<evidence type="ECO:0000259" key="2">
    <source>
        <dbReference type="Pfam" id="PF20150"/>
    </source>
</evidence>
<dbReference type="AlphaFoldDB" id="A0A4S9LRB1"/>
<evidence type="ECO:0000256" key="1">
    <source>
        <dbReference type="SAM" id="SignalP"/>
    </source>
</evidence>
<keyword evidence="1" id="KW-0732">Signal</keyword>
<dbReference type="InterPro" id="IPR045518">
    <property type="entry name" value="2EXR"/>
</dbReference>
<dbReference type="Pfam" id="PF20150">
    <property type="entry name" value="2EXR"/>
    <property type="match status" value="2"/>
</dbReference>
<dbReference type="PANTHER" id="PTHR42085:SF2">
    <property type="entry name" value="F-BOX DOMAIN-CONTAINING PROTEIN"/>
    <property type="match status" value="1"/>
</dbReference>
<sequence>MWFTALVLSILSIVFATLSFRSTKHLTLSNLGKSISRLLFESTIPAPTSQQHFPFLKLPPEIRLQIYCYALPQRQTIILTKPSAPQCPFPPRSPLPAFVPAILLRLHSGCPCQTRLTPPFLPILQVSRLLRREAQPLFYSNNAFVLNIDMPQTLLRIPKLLDIFQNGMMDGGEILDLVKDFRIRVGGNVMVDVCGNPNRWKKYGGRVLVATMPSDEITGMLRSEENIAKCVGKVLEGVGEGGGVNVDVVRKILDERLVVTALSNSSSRNDRGFSTLILEGTVKACGIARSSPSCDSSVSQEAGVTKINRTTFASSLQSSTISLLCQRSVREDVVPCGSLRTLYVRIRLLLGRCGHRSYPRSRHLKLLYWPETTFRFLDLPPEIRLIVYAYTLPEDRIYYMTARNMRVYTKAQKELTVDEVAQPLPALLRVCRLVRQELRPMVYENNCFYITIYSIRDLLHTMDLLNNYTCSSPFYFMNGSQMMKHIRIRVDELIINLRSVNSNGTLFTLGFLESSPIWFGPSKSLRRSRTDMARMIGAYARVVRFWISVRDVSDLLKCILVDSASDPVLLNRLLPWYHRGRKAPISRLPPV</sequence>
<proteinExistence type="predicted"/>
<feature type="signal peptide" evidence="1">
    <location>
        <begin position="1"/>
        <end position="16"/>
    </location>
</feature>
<feature type="chain" id="PRO_5020760687" description="2EXR domain-containing protein" evidence="1">
    <location>
        <begin position="17"/>
        <end position="591"/>
    </location>
</feature>
<comment type="caution">
    <text evidence="3">The sequence shown here is derived from an EMBL/GenBank/DDBJ whole genome shotgun (WGS) entry which is preliminary data.</text>
</comment>
<organism evidence="3 4">
    <name type="scientific">Aureobasidium pullulans</name>
    <name type="common">Black yeast</name>
    <name type="synonym">Pullularia pullulans</name>
    <dbReference type="NCBI Taxonomy" id="5580"/>
    <lineage>
        <taxon>Eukaryota</taxon>
        <taxon>Fungi</taxon>
        <taxon>Dikarya</taxon>
        <taxon>Ascomycota</taxon>
        <taxon>Pezizomycotina</taxon>
        <taxon>Dothideomycetes</taxon>
        <taxon>Dothideomycetidae</taxon>
        <taxon>Dothideales</taxon>
        <taxon>Saccotheciaceae</taxon>
        <taxon>Aureobasidium</taxon>
    </lineage>
</organism>